<proteinExistence type="predicted"/>
<name>A0AAJ0CAU5_9PEZI</name>
<organism evidence="1 2">
    <name type="scientific">Phialemonium atrogriseum</name>
    <dbReference type="NCBI Taxonomy" id="1093897"/>
    <lineage>
        <taxon>Eukaryota</taxon>
        <taxon>Fungi</taxon>
        <taxon>Dikarya</taxon>
        <taxon>Ascomycota</taxon>
        <taxon>Pezizomycotina</taxon>
        <taxon>Sordariomycetes</taxon>
        <taxon>Sordariomycetidae</taxon>
        <taxon>Cephalothecales</taxon>
        <taxon>Cephalothecaceae</taxon>
        <taxon>Phialemonium</taxon>
    </lineage>
</organism>
<protein>
    <recommendedName>
        <fullName evidence="3">F-box domain-containing protein</fullName>
    </recommendedName>
</protein>
<comment type="caution">
    <text evidence="1">The sequence shown here is derived from an EMBL/GenBank/DDBJ whole genome shotgun (WGS) entry which is preliminary data.</text>
</comment>
<reference evidence="1" key="1">
    <citation type="submission" date="2023-06" db="EMBL/GenBank/DDBJ databases">
        <title>Genome-scale phylogeny and comparative genomics of the fungal order Sordariales.</title>
        <authorList>
            <consortium name="Lawrence Berkeley National Laboratory"/>
            <person name="Hensen N."/>
            <person name="Bonometti L."/>
            <person name="Westerberg I."/>
            <person name="Brannstrom I.O."/>
            <person name="Guillou S."/>
            <person name="Cros-Aarteil S."/>
            <person name="Calhoun S."/>
            <person name="Haridas S."/>
            <person name="Kuo A."/>
            <person name="Mondo S."/>
            <person name="Pangilinan J."/>
            <person name="Riley R."/>
            <person name="Labutti K."/>
            <person name="Andreopoulos B."/>
            <person name="Lipzen A."/>
            <person name="Chen C."/>
            <person name="Yanf M."/>
            <person name="Daum C."/>
            <person name="Ng V."/>
            <person name="Clum A."/>
            <person name="Steindorff A."/>
            <person name="Ohm R."/>
            <person name="Martin F."/>
            <person name="Silar P."/>
            <person name="Natvig D."/>
            <person name="Lalanne C."/>
            <person name="Gautier V."/>
            <person name="Ament-Velasquez S.L."/>
            <person name="Kruys A."/>
            <person name="Hutchinson M.I."/>
            <person name="Powell A.J."/>
            <person name="Barry K."/>
            <person name="Miller A.N."/>
            <person name="Grigoriev I.V."/>
            <person name="Debuchy R."/>
            <person name="Gladieux P."/>
            <person name="Thoren M.H."/>
            <person name="Johannesson H."/>
        </authorList>
    </citation>
    <scope>NUCLEOTIDE SEQUENCE</scope>
    <source>
        <strain evidence="1">8032-3</strain>
    </source>
</reference>
<dbReference type="Proteomes" id="UP001244011">
    <property type="component" value="Unassembled WGS sequence"/>
</dbReference>
<keyword evidence="2" id="KW-1185">Reference proteome</keyword>
<gene>
    <name evidence="1" type="ORF">QBC33DRAFT_28268</name>
</gene>
<dbReference type="EMBL" id="MU838997">
    <property type="protein sequence ID" value="KAK1772727.1"/>
    <property type="molecule type" value="Genomic_DNA"/>
</dbReference>
<dbReference type="CDD" id="cd09917">
    <property type="entry name" value="F-box_SF"/>
    <property type="match status" value="1"/>
</dbReference>
<dbReference type="SUPFAM" id="SSF81383">
    <property type="entry name" value="F-box domain"/>
    <property type="match status" value="1"/>
</dbReference>
<sequence>MDDLLTRQLASLGQDVLLRRANLRNLVSALTNHEIREWAAHLSAVDLRTDIVVRLPVELLMLIAEYINGTEISNMLNVSKQWRAAWLQRNVLGVLAVRWFPGFLEYTSLQEQLTGVAQDTERLFTEAARRYHLRSLGKFRSALDVEPWLRNRASYLEERFTLDPILHPPDHAWEIECPGLFTREHLFLDLDDTALRYTDGRLAWQPGGLGFPENSVVFVDDLRTQLRKIYRVPNLLMLGESAILVALGDKLVVVNVDRRMFAWHLESNELQQITLPSPPTSCVSVGDVVVLASGISDVAVWTFGHQVRAVDMSSPIADMMLFGRHPSQNTMTLFVDPLQGHSFYGATASDRSLVVYKFTMGLYSETFFFTPSKISTIYQENLGYLELICRRAGSYGDFEIARIPGDNWDPLLPLPDDAAGNTHVIFNIFTSSFSVRRGGVRPDHLHSSYAVSRWNSQTTHAQTAVIATPDVDPPFLSAFPPLLYTASPQRNEERRDHTNLRRRIMDWNTIDPETSDSMARDLAEMPDVEMPDIYKRSTFALDFDEWPNTLDAAIGWNTIHIFEDDDFIVMAHSDGYLVWSFFTDLVRRDHPSHER</sequence>
<evidence type="ECO:0000313" key="1">
    <source>
        <dbReference type="EMBL" id="KAK1772727.1"/>
    </source>
</evidence>
<dbReference type="AlphaFoldDB" id="A0AAJ0CAU5"/>
<dbReference type="InterPro" id="IPR036047">
    <property type="entry name" value="F-box-like_dom_sf"/>
</dbReference>
<accession>A0AAJ0CAU5</accession>
<evidence type="ECO:0008006" key="3">
    <source>
        <dbReference type="Google" id="ProtNLM"/>
    </source>
</evidence>
<dbReference type="RefSeq" id="XP_060288940.1">
    <property type="nucleotide sequence ID" value="XM_060423265.1"/>
</dbReference>
<evidence type="ECO:0000313" key="2">
    <source>
        <dbReference type="Proteomes" id="UP001244011"/>
    </source>
</evidence>
<dbReference type="GeneID" id="85306452"/>